<proteinExistence type="predicted"/>
<sequence>MLLRFCRPSLLYSRTFCTGNPSTDSKLFVAGLSWAVDERSLKDAFSFFGDVSEDEWFKYPVRDFIDSSRWQSMRIMYDKNSGRSRGFGFVSFSRTDEARSAKDAMDGKAFMGRPLKIGFALEKSRDAPVVVPRLSTSGDSNS</sequence>
<accession>A0AAV9CSY6</accession>
<evidence type="ECO:0000313" key="4">
    <source>
        <dbReference type="EMBL" id="KAK1292060.1"/>
    </source>
</evidence>
<dbReference type="InterPro" id="IPR035979">
    <property type="entry name" value="RBD_domain_sf"/>
</dbReference>
<dbReference type="PROSITE" id="PS50102">
    <property type="entry name" value="RRM"/>
    <property type="match status" value="1"/>
</dbReference>
<dbReference type="InterPro" id="IPR052462">
    <property type="entry name" value="SLIRP/GR-RBP-like"/>
</dbReference>
<dbReference type="GO" id="GO:0003723">
    <property type="term" value="F:RNA binding"/>
    <property type="evidence" value="ECO:0007669"/>
    <property type="project" value="UniProtKB-UniRule"/>
</dbReference>
<feature type="domain" description="RRM" evidence="3">
    <location>
        <begin position="25"/>
        <end position="122"/>
    </location>
</feature>
<dbReference type="Gene3D" id="3.30.70.330">
    <property type="match status" value="1"/>
</dbReference>
<reference evidence="4" key="2">
    <citation type="submission" date="2023-06" db="EMBL/GenBank/DDBJ databases">
        <authorList>
            <person name="Ma L."/>
            <person name="Liu K.-W."/>
            <person name="Li Z."/>
            <person name="Hsiao Y.-Y."/>
            <person name="Qi Y."/>
            <person name="Fu T."/>
            <person name="Tang G."/>
            <person name="Zhang D."/>
            <person name="Sun W.-H."/>
            <person name="Liu D.-K."/>
            <person name="Li Y."/>
            <person name="Chen G.-Z."/>
            <person name="Liu X.-D."/>
            <person name="Liao X.-Y."/>
            <person name="Jiang Y.-T."/>
            <person name="Yu X."/>
            <person name="Hao Y."/>
            <person name="Huang J."/>
            <person name="Zhao X.-W."/>
            <person name="Ke S."/>
            <person name="Chen Y.-Y."/>
            <person name="Wu W.-L."/>
            <person name="Hsu J.-L."/>
            <person name="Lin Y.-F."/>
            <person name="Huang M.-D."/>
            <person name="Li C.-Y."/>
            <person name="Huang L."/>
            <person name="Wang Z.-W."/>
            <person name="Zhao X."/>
            <person name="Zhong W.-Y."/>
            <person name="Peng D.-H."/>
            <person name="Ahmad S."/>
            <person name="Lan S."/>
            <person name="Zhang J.-S."/>
            <person name="Tsai W.-C."/>
            <person name="Van De Peer Y."/>
            <person name="Liu Z.-J."/>
        </authorList>
    </citation>
    <scope>NUCLEOTIDE SEQUENCE</scope>
    <source>
        <strain evidence="4">CP</strain>
        <tissue evidence="4">Leaves</tissue>
    </source>
</reference>
<protein>
    <recommendedName>
        <fullName evidence="3">RRM domain-containing protein</fullName>
    </recommendedName>
</protein>
<organism evidence="4 5">
    <name type="scientific">Acorus calamus</name>
    <name type="common">Sweet flag</name>
    <dbReference type="NCBI Taxonomy" id="4465"/>
    <lineage>
        <taxon>Eukaryota</taxon>
        <taxon>Viridiplantae</taxon>
        <taxon>Streptophyta</taxon>
        <taxon>Embryophyta</taxon>
        <taxon>Tracheophyta</taxon>
        <taxon>Spermatophyta</taxon>
        <taxon>Magnoliopsida</taxon>
        <taxon>Liliopsida</taxon>
        <taxon>Acoraceae</taxon>
        <taxon>Acorus</taxon>
    </lineage>
</organism>
<dbReference type="SMART" id="SM00360">
    <property type="entry name" value="RRM"/>
    <property type="match status" value="1"/>
</dbReference>
<dbReference type="Proteomes" id="UP001180020">
    <property type="component" value="Unassembled WGS sequence"/>
</dbReference>
<evidence type="ECO:0000313" key="5">
    <source>
        <dbReference type="Proteomes" id="UP001180020"/>
    </source>
</evidence>
<evidence type="ECO:0000259" key="3">
    <source>
        <dbReference type="PROSITE" id="PS50102"/>
    </source>
</evidence>
<dbReference type="PANTHER" id="PTHR48027">
    <property type="entry name" value="HETEROGENEOUS NUCLEAR RIBONUCLEOPROTEIN 87F-RELATED"/>
    <property type="match status" value="1"/>
</dbReference>
<evidence type="ECO:0000256" key="2">
    <source>
        <dbReference type="PROSITE-ProRule" id="PRU00176"/>
    </source>
</evidence>
<dbReference type="InterPro" id="IPR000504">
    <property type="entry name" value="RRM_dom"/>
</dbReference>
<gene>
    <name evidence="4" type="ORF">QJS10_CPB17g02137</name>
</gene>
<dbReference type="EMBL" id="JAUJYO010000017">
    <property type="protein sequence ID" value="KAK1292060.1"/>
    <property type="molecule type" value="Genomic_DNA"/>
</dbReference>
<dbReference type="InterPro" id="IPR012677">
    <property type="entry name" value="Nucleotide-bd_a/b_plait_sf"/>
</dbReference>
<dbReference type="AlphaFoldDB" id="A0AAV9CSY6"/>
<reference evidence="4" key="1">
    <citation type="journal article" date="2023" name="Nat. Commun.">
        <title>Diploid and tetraploid genomes of Acorus and the evolution of monocots.</title>
        <authorList>
            <person name="Ma L."/>
            <person name="Liu K.W."/>
            <person name="Li Z."/>
            <person name="Hsiao Y.Y."/>
            <person name="Qi Y."/>
            <person name="Fu T."/>
            <person name="Tang G.D."/>
            <person name="Zhang D."/>
            <person name="Sun W.H."/>
            <person name="Liu D.K."/>
            <person name="Li Y."/>
            <person name="Chen G.Z."/>
            <person name="Liu X.D."/>
            <person name="Liao X.Y."/>
            <person name="Jiang Y.T."/>
            <person name="Yu X."/>
            <person name="Hao Y."/>
            <person name="Huang J."/>
            <person name="Zhao X.W."/>
            <person name="Ke S."/>
            <person name="Chen Y.Y."/>
            <person name="Wu W.L."/>
            <person name="Hsu J.L."/>
            <person name="Lin Y.F."/>
            <person name="Huang M.D."/>
            <person name="Li C.Y."/>
            <person name="Huang L."/>
            <person name="Wang Z.W."/>
            <person name="Zhao X."/>
            <person name="Zhong W.Y."/>
            <person name="Peng D.H."/>
            <person name="Ahmad S."/>
            <person name="Lan S."/>
            <person name="Zhang J.S."/>
            <person name="Tsai W.C."/>
            <person name="Van de Peer Y."/>
            <person name="Liu Z.J."/>
        </authorList>
    </citation>
    <scope>NUCLEOTIDE SEQUENCE</scope>
    <source>
        <strain evidence="4">CP</strain>
    </source>
</reference>
<keyword evidence="1 2" id="KW-0694">RNA-binding</keyword>
<evidence type="ECO:0000256" key="1">
    <source>
        <dbReference type="ARBA" id="ARBA00022884"/>
    </source>
</evidence>
<keyword evidence="5" id="KW-1185">Reference proteome</keyword>
<dbReference type="Pfam" id="PF00076">
    <property type="entry name" value="RRM_1"/>
    <property type="match status" value="1"/>
</dbReference>
<name>A0AAV9CSY6_ACOCL</name>
<comment type="caution">
    <text evidence="4">The sequence shown here is derived from an EMBL/GenBank/DDBJ whole genome shotgun (WGS) entry which is preliminary data.</text>
</comment>
<dbReference type="SUPFAM" id="SSF54928">
    <property type="entry name" value="RNA-binding domain, RBD"/>
    <property type="match status" value="1"/>
</dbReference>